<gene>
    <name evidence="14" type="ORF">CUNI_LOCUS5785</name>
</gene>
<dbReference type="InterPro" id="IPR000832">
    <property type="entry name" value="GPCR_2_secretin-like"/>
</dbReference>
<dbReference type="InterPro" id="IPR050332">
    <property type="entry name" value="GPCR_2"/>
</dbReference>
<keyword evidence="10" id="KW-0807">Transducer</keyword>
<evidence type="ECO:0000313" key="15">
    <source>
        <dbReference type="Proteomes" id="UP000678393"/>
    </source>
</evidence>
<dbReference type="GO" id="GO:0007188">
    <property type="term" value="P:adenylate cyclase-modulating G protein-coupled receptor signaling pathway"/>
    <property type="evidence" value="ECO:0007669"/>
    <property type="project" value="TreeGrafter"/>
</dbReference>
<dbReference type="SUPFAM" id="SSF111418">
    <property type="entry name" value="Hormone receptor domain"/>
    <property type="match status" value="1"/>
</dbReference>
<dbReference type="Gene3D" id="1.20.1070.10">
    <property type="entry name" value="Rhodopsin 7-helix transmembrane proteins"/>
    <property type="match status" value="1"/>
</dbReference>
<proteinExistence type="inferred from homology"/>
<dbReference type="InterPro" id="IPR036445">
    <property type="entry name" value="GPCR_2_extracell_dom_sf"/>
</dbReference>
<dbReference type="GO" id="GO:0008528">
    <property type="term" value="F:G protein-coupled peptide receptor activity"/>
    <property type="evidence" value="ECO:0007669"/>
    <property type="project" value="TreeGrafter"/>
</dbReference>
<feature type="domain" description="G-protein coupled receptors family 2 profile 1" evidence="12">
    <location>
        <begin position="1"/>
        <end position="73"/>
    </location>
</feature>
<dbReference type="EMBL" id="CAJHNH020000859">
    <property type="protein sequence ID" value="CAG5120227.1"/>
    <property type="molecule type" value="Genomic_DNA"/>
</dbReference>
<evidence type="ECO:0000313" key="14">
    <source>
        <dbReference type="EMBL" id="CAG5120227.1"/>
    </source>
</evidence>
<evidence type="ECO:0000256" key="11">
    <source>
        <dbReference type="SAM" id="Phobius"/>
    </source>
</evidence>
<evidence type="ECO:0000256" key="5">
    <source>
        <dbReference type="ARBA" id="ARBA00022989"/>
    </source>
</evidence>
<dbReference type="Pfam" id="PF00002">
    <property type="entry name" value="7tm_2"/>
    <property type="match status" value="2"/>
</dbReference>
<dbReference type="PROSITE" id="PS50261">
    <property type="entry name" value="G_PROTEIN_RECEP_F2_4"/>
    <property type="match status" value="1"/>
</dbReference>
<keyword evidence="5 11" id="KW-1133">Transmembrane helix</keyword>
<keyword evidence="8" id="KW-0675">Receptor</keyword>
<feature type="transmembrane region" description="Helical" evidence="11">
    <location>
        <begin position="123"/>
        <end position="144"/>
    </location>
</feature>
<feature type="transmembrane region" description="Helical" evidence="11">
    <location>
        <begin position="253"/>
        <end position="274"/>
    </location>
</feature>
<reference evidence="14" key="1">
    <citation type="submission" date="2021-04" db="EMBL/GenBank/DDBJ databases">
        <authorList>
            <consortium name="Molecular Ecology Group"/>
        </authorList>
    </citation>
    <scope>NUCLEOTIDE SEQUENCE</scope>
</reference>
<evidence type="ECO:0000259" key="13">
    <source>
        <dbReference type="PROSITE" id="PS50261"/>
    </source>
</evidence>
<keyword evidence="9" id="KW-0325">Glycoprotein</keyword>
<evidence type="ECO:0000256" key="9">
    <source>
        <dbReference type="ARBA" id="ARBA00023180"/>
    </source>
</evidence>
<dbReference type="Proteomes" id="UP000678393">
    <property type="component" value="Unassembled WGS sequence"/>
</dbReference>
<dbReference type="SMART" id="SM00008">
    <property type="entry name" value="HormR"/>
    <property type="match status" value="1"/>
</dbReference>
<evidence type="ECO:0000256" key="6">
    <source>
        <dbReference type="ARBA" id="ARBA00023040"/>
    </source>
</evidence>
<accession>A0A8S3YSZ6</accession>
<dbReference type="InterPro" id="IPR001879">
    <property type="entry name" value="GPCR_2_extracellular_dom"/>
</dbReference>
<evidence type="ECO:0000256" key="8">
    <source>
        <dbReference type="ARBA" id="ARBA00023170"/>
    </source>
</evidence>
<dbReference type="PROSITE" id="PS00650">
    <property type="entry name" value="G_PROTEIN_RECEP_F2_2"/>
    <property type="match status" value="1"/>
</dbReference>
<feature type="transmembrane region" description="Helical" evidence="11">
    <location>
        <begin position="214"/>
        <end position="233"/>
    </location>
</feature>
<evidence type="ECO:0000256" key="4">
    <source>
        <dbReference type="ARBA" id="ARBA00022692"/>
    </source>
</evidence>
<evidence type="ECO:0000256" key="10">
    <source>
        <dbReference type="ARBA" id="ARBA00023224"/>
    </source>
</evidence>
<feature type="non-terminal residue" evidence="14">
    <location>
        <position position="497"/>
    </location>
</feature>
<comment type="caution">
    <text evidence="14">The sequence shown here is derived from an EMBL/GenBank/DDBJ whole genome shotgun (WGS) entry which is preliminary data.</text>
</comment>
<comment type="subcellular location">
    <subcellularLocation>
        <location evidence="1">Cell membrane</location>
        <topology evidence="1">Multi-pass membrane protein</topology>
    </subcellularLocation>
</comment>
<dbReference type="InterPro" id="IPR017981">
    <property type="entry name" value="GPCR_2-like_7TM"/>
</dbReference>
<keyword evidence="7 11" id="KW-0472">Membrane</keyword>
<feature type="transmembrane region" description="Helical" evidence="11">
    <location>
        <begin position="281"/>
        <end position="300"/>
    </location>
</feature>
<evidence type="ECO:0000256" key="7">
    <source>
        <dbReference type="ARBA" id="ARBA00023136"/>
    </source>
</evidence>
<dbReference type="Gene3D" id="4.10.1240.10">
    <property type="entry name" value="GPCR, family 2, extracellular hormone receptor domain"/>
    <property type="match status" value="1"/>
</dbReference>
<dbReference type="PANTHER" id="PTHR45620:SF1">
    <property type="entry name" value="G-PROTEIN COUPLED RECEPTORS FAMILY 2 PROFILE 2 DOMAIN-CONTAINING PROTEIN"/>
    <property type="match status" value="1"/>
</dbReference>
<protein>
    <submittedName>
        <fullName evidence="14">Uncharacterized protein</fullName>
    </submittedName>
</protein>
<keyword evidence="3" id="KW-1003">Cell membrane</keyword>
<dbReference type="GO" id="GO:0005886">
    <property type="term" value="C:plasma membrane"/>
    <property type="evidence" value="ECO:0007669"/>
    <property type="project" value="UniProtKB-SubCell"/>
</dbReference>
<dbReference type="Pfam" id="PF02793">
    <property type="entry name" value="HRM"/>
    <property type="match status" value="1"/>
</dbReference>
<dbReference type="PANTHER" id="PTHR45620">
    <property type="entry name" value="PDF RECEPTOR-LIKE PROTEIN-RELATED"/>
    <property type="match status" value="1"/>
</dbReference>
<dbReference type="PRINTS" id="PR00249">
    <property type="entry name" value="GPCRSECRETIN"/>
</dbReference>
<dbReference type="GO" id="GO:0017046">
    <property type="term" value="F:peptide hormone binding"/>
    <property type="evidence" value="ECO:0007669"/>
    <property type="project" value="TreeGrafter"/>
</dbReference>
<evidence type="ECO:0000256" key="2">
    <source>
        <dbReference type="ARBA" id="ARBA00005314"/>
    </source>
</evidence>
<evidence type="ECO:0000256" key="3">
    <source>
        <dbReference type="ARBA" id="ARBA00022475"/>
    </source>
</evidence>
<dbReference type="InterPro" id="IPR017983">
    <property type="entry name" value="GPCR_2_secretin-like_CS"/>
</dbReference>
<feature type="domain" description="G-protein coupled receptors family 2 profile 2" evidence="13">
    <location>
        <begin position="86"/>
        <end position="336"/>
    </location>
</feature>
<evidence type="ECO:0000256" key="1">
    <source>
        <dbReference type="ARBA" id="ARBA00004651"/>
    </source>
</evidence>
<dbReference type="PROSITE" id="PS50227">
    <property type="entry name" value="G_PROTEIN_RECEP_F2_3"/>
    <property type="match status" value="1"/>
</dbReference>
<dbReference type="GO" id="GO:0007166">
    <property type="term" value="P:cell surface receptor signaling pathway"/>
    <property type="evidence" value="ECO:0007669"/>
    <property type="project" value="InterPro"/>
</dbReference>
<keyword evidence="6" id="KW-0297">G-protein coupled receptor</keyword>
<comment type="similarity">
    <text evidence="2">Belongs to the G-protein coupled receptor 2 family.</text>
</comment>
<sequence>TDRSTACPVIWDDLVCWDMTSAGAVARKSCPGYINGFNKNAYVTKFCTEDGIWWNNPSTNHSWTNYTECIRPSIDLSSHAAHGDKLRLLYTVGYSFSLGSLLVAFIIMLCCKRLHSKSNTLHINLFLAFIFRASISFLKDILFVQNLGLAKDVRRGDDGALEFVQDVSHWECKLIMSIFMYSVNACNMWIFVEALYLTMLVSRPLFTERRGLRMYMILGWSLPLLFIIPWILLKALYEDTFCWNIQSNPDYYWILRGSGVGVVVKYGQLLYICVCRRLAKFILVLIPLFGIMYIVFYVAMPSNFEETEFNVTYLYLEMGYNSFQGFLLALLFCFLNEEVHGELKRMWQRHRKHRLTMSAIRSDYFHSNNRLKHSIISRDSQESNKMAPLEVNNKVPHKKQKQSQAISASYENVHDMSSSKSKTDTFKPHCQISSTAKGATFQTARSANKVALSLCPNLRQPDSLLKQAVRTNAHRRLLGSSNALETAASIPSSGKIQ</sequence>
<name>A0A8S3YSZ6_9EUPU</name>
<organism evidence="14 15">
    <name type="scientific">Candidula unifasciata</name>
    <dbReference type="NCBI Taxonomy" id="100452"/>
    <lineage>
        <taxon>Eukaryota</taxon>
        <taxon>Metazoa</taxon>
        <taxon>Spiralia</taxon>
        <taxon>Lophotrochozoa</taxon>
        <taxon>Mollusca</taxon>
        <taxon>Gastropoda</taxon>
        <taxon>Heterobranchia</taxon>
        <taxon>Euthyneura</taxon>
        <taxon>Panpulmonata</taxon>
        <taxon>Eupulmonata</taxon>
        <taxon>Stylommatophora</taxon>
        <taxon>Helicina</taxon>
        <taxon>Helicoidea</taxon>
        <taxon>Geomitridae</taxon>
        <taxon>Candidula</taxon>
    </lineage>
</organism>
<dbReference type="AlphaFoldDB" id="A0A8S3YSZ6"/>
<evidence type="ECO:0000259" key="12">
    <source>
        <dbReference type="PROSITE" id="PS50227"/>
    </source>
</evidence>
<keyword evidence="4 11" id="KW-0812">Transmembrane</keyword>
<feature type="transmembrane region" description="Helical" evidence="11">
    <location>
        <begin position="88"/>
        <end position="111"/>
    </location>
</feature>
<keyword evidence="15" id="KW-1185">Reference proteome</keyword>
<feature type="transmembrane region" description="Helical" evidence="11">
    <location>
        <begin position="320"/>
        <end position="339"/>
    </location>
</feature>
<dbReference type="OrthoDB" id="16753at2759"/>
<dbReference type="SUPFAM" id="SSF81321">
    <property type="entry name" value="Family A G protein-coupled receptor-like"/>
    <property type="match status" value="1"/>
</dbReference>
<feature type="transmembrane region" description="Helical" evidence="11">
    <location>
        <begin position="178"/>
        <end position="202"/>
    </location>
</feature>
<dbReference type="PROSITE" id="PS00649">
    <property type="entry name" value="G_PROTEIN_RECEP_F2_1"/>
    <property type="match status" value="1"/>
</dbReference>